<evidence type="ECO:0000256" key="1">
    <source>
        <dbReference type="SAM" id="MobiDB-lite"/>
    </source>
</evidence>
<protein>
    <submittedName>
        <fullName evidence="2">Uncharacterized protein</fullName>
    </submittedName>
</protein>
<dbReference type="EMBL" id="LGRX02033213">
    <property type="protein sequence ID" value="KAK3242207.1"/>
    <property type="molecule type" value="Genomic_DNA"/>
</dbReference>
<feature type="region of interest" description="Disordered" evidence="1">
    <location>
        <begin position="361"/>
        <end position="380"/>
    </location>
</feature>
<dbReference type="Proteomes" id="UP001190700">
    <property type="component" value="Unassembled WGS sequence"/>
</dbReference>
<feature type="region of interest" description="Disordered" evidence="1">
    <location>
        <begin position="761"/>
        <end position="780"/>
    </location>
</feature>
<feature type="compositionally biased region" description="Polar residues" evidence="1">
    <location>
        <begin position="105"/>
        <end position="120"/>
    </location>
</feature>
<keyword evidence="3" id="KW-1185">Reference proteome</keyword>
<proteinExistence type="predicted"/>
<sequence>MTHGLQPPGATSTTHASGGGGAVALHTQQQQELLHTLHPQHSQHLPPVHVGTAAAAAAAAHAVGGGGAAALSHPHPQQQQQRRQQPQQHCHPHAQHPLHQHGPHSSQGSAATPISKTSQPRPRWSFSLREMGHSCVSALKKAILIYSTITGLGAMPAQPTEDRDGEDRVGEFVADDACDVEDGLCLPPGIEDLARSEMVDRGLKVKHSDGIPFPADRYAKYKEEVLPVRSEYAVPGQNFHFGESFTDSVEHDILTYDNGEHIMSKTTLYLKAVYNEDLCDYLEHAKIWKKHNPHDTRQIQTFPPFERWLGRDSLPTGQTLRDYYKAAHYFPGTCFIADKEAISRHQYRTQQMQAVGTKMPTVGHDGTSSNEEHTTASSDHTFNTAKNFGDVLGKQEHFTDNFPSCENVWGALWPWSTGRLDIFHWLKRISKTLRKNHAKFGVAVRELSEVVFWDNVNDLFEVCEALRKGTLNGKVHDDDQINELKASGDIQRKLEEWHRKWSGCFDPEIGEELFTRGTDDAVRQQLQRIHDIVDIADNHYVKRRSPPKSKHGLQEWTCVRGGKVESLHTEEGHFANQGMHPMLAQALTIEGLVQFTMDKEREVWYDAHQVATPAVGHYKPWLQVEANHLAELVSLPKPYPEQVGIGEDNGEVFLYDYFLQQQEREQLHREEYAANPTYCPCARCATRRKTCPCDMCAKWREHEASTRVDGVLHSYMLNHPDEAARQLVDRAVVLEEGDCMEISEEEATRLADSAEEVVRRHYARTQQEEVGPAQPHTGESGVQLSVAPQQEAGPSQPHARVARNNLGGAGNIQHSAAPQQEAGSAQQHAAAARSSLGGAGVQHSLAPQQEARIMGGGLAGPAQPHAEGARGGLGESGVQHSAAPQQEAGPTQPHVAAARSSLGGAGVQHSLAPQQEARPAQPHAEGARGGLGESGVQHSAAPQQEAGPTQPHVAAARSSLGGAGVQHSPAAPQNASLARPHAGAAGNGLGGDGVQHSHTPQQEAGPINGLGVSSRCTCNKAERIRELQDKQQSKGLSKRGGYHQHAVSCPEFRPRKKPRSVGAPGGAPD</sequence>
<accession>A0AAE0BT15</accession>
<feature type="compositionally biased region" description="Low complexity" evidence="1">
    <location>
        <begin position="69"/>
        <end position="89"/>
    </location>
</feature>
<organism evidence="2 3">
    <name type="scientific">Cymbomonas tetramitiformis</name>
    <dbReference type="NCBI Taxonomy" id="36881"/>
    <lineage>
        <taxon>Eukaryota</taxon>
        <taxon>Viridiplantae</taxon>
        <taxon>Chlorophyta</taxon>
        <taxon>Pyramimonadophyceae</taxon>
        <taxon>Pyramimonadales</taxon>
        <taxon>Pyramimonadaceae</taxon>
        <taxon>Cymbomonas</taxon>
    </lineage>
</organism>
<feature type="region of interest" description="Disordered" evidence="1">
    <location>
        <begin position="855"/>
        <end position="1013"/>
    </location>
</feature>
<comment type="caution">
    <text evidence="2">The sequence shown here is derived from an EMBL/GenBank/DDBJ whole genome shotgun (WGS) entry which is preliminary data.</text>
</comment>
<dbReference type="AlphaFoldDB" id="A0AAE0BT15"/>
<evidence type="ECO:0000313" key="2">
    <source>
        <dbReference type="EMBL" id="KAK3242207.1"/>
    </source>
</evidence>
<feature type="region of interest" description="Disordered" evidence="1">
    <location>
        <begin position="57"/>
        <end position="122"/>
    </location>
</feature>
<name>A0AAE0BT15_9CHLO</name>
<feature type="region of interest" description="Disordered" evidence="1">
    <location>
        <begin position="1027"/>
        <end position="1069"/>
    </location>
</feature>
<gene>
    <name evidence="2" type="ORF">CYMTET_48078</name>
</gene>
<feature type="region of interest" description="Disordered" evidence="1">
    <location>
        <begin position="1"/>
        <end position="21"/>
    </location>
</feature>
<reference evidence="2 3" key="1">
    <citation type="journal article" date="2015" name="Genome Biol. Evol.">
        <title>Comparative Genomics of a Bacterivorous Green Alga Reveals Evolutionary Causalities and Consequences of Phago-Mixotrophic Mode of Nutrition.</title>
        <authorList>
            <person name="Burns J.A."/>
            <person name="Paasch A."/>
            <person name="Narechania A."/>
            <person name="Kim E."/>
        </authorList>
    </citation>
    <scope>NUCLEOTIDE SEQUENCE [LARGE SCALE GENOMIC DNA]</scope>
    <source>
        <strain evidence="2 3">PLY_AMNH</strain>
    </source>
</reference>
<evidence type="ECO:0000313" key="3">
    <source>
        <dbReference type="Proteomes" id="UP001190700"/>
    </source>
</evidence>
<feature type="compositionally biased region" description="Basic residues" evidence="1">
    <location>
        <begin position="90"/>
        <end position="102"/>
    </location>
</feature>
<feature type="compositionally biased region" description="Low complexity" evidence="1">
    <location>
        <begin position="819"/>
        <end position="836"/>
    </location>
</feature>
<feature type="region of interest" description="Disordered" evidence="1">
    <location>
        <begin position="788"/>
        <end position="843"/>
    </location>
</feature>